<dbReference type="GO" id="GO:0005524">
    <property type="term" value="F:ATP binding"/>
    <property type="evidence" value="ECO:0007669"/>
    <property type="project" value="InterPro"/>
</dbReference>
<proteinExistence type="predicted"/>
<gene>
    <name evidence="2" type="ORF">NE237_002579</name>
</gene>
<reference evidence="2" key="1">
    <citation type="journal article" date="2023" name="Plant J.">
        <title>The genome of the king protea, Protea cynaroides.</title>
        <authorList>
            <person name="Chang J."/>
            <person name="Duong T.A."/>
            <person name="Schoeman C."/>
            <person name="Ma X."/>
            <person name="Roodt D."/>
            <person name="Barker N."/>
            <person name="Li Z."/>
            <person name="Van de Peer Y."/>
            <person name="Mizrachi E."/>
        </authorList>
    </citation>
    <scope>NUCLEOTIDE SEQUENCE</scope>
    <source>
        <tissue evidence="2">Young leaves</tissue>
    </source>
</reference>
<dbReference type="InterPro" id="IPR046959">
    <property type="entry name" value="PRK1-6/SRF4-like"/>
</dbReference>
<dbReference type="PANTHER" id="PTHR48007">
    <property type="entry name" value="LEUCINE-RICH REPEAT RECEPTOR-LIKE PROTEIN KINASE PXC1"/>
    <property type="match status" value="1"/>
</dbReference>
<sequence length="273" mass="30312">MASDHLAHTQLINFSAAVIVAWDGTNIPWEELRSRDVQVRVLTVFITWVGLRFLQSLIKVGFNGVSFSGAVFNLLTKTVGIGIMAPLATVKQLGLLPGLAMIKMKILIIKREFYCIPRYEINEGKATALDIVLEDSRGRCTGVSIHTPSIQVYDNLQSSNVLLGPNLAACLTNYCLAVLADTTVSDDDVNFARYKAPEMCKSIRQATPKSNVYTFGVLLLELLMGKPPSQHPFLTLMELHMWVKSMRDEDIGEENRLAMLKELAVTCHQTSLE</sequence>
<evidence type="ECO:0000259" key="1">
    <source>
        <dbReference type="PROSITE" id="PS50011"/>
    </source>
</evidence>
<dbReference type="SUPFAM" id="SSF56112">
    <property type="entry name" value="Protein kinase-like (PK-like)"/>
    <property type="match status" value="1"/>
</dbReference>
<dbReference type="Gene3D" id="1.10.510.10">
    <property type="entry name" value="Transferase(Phosphotransferase) domain 1"/>
    <property type="match status" value="1"/>
</dbReference>
<protein>
    <recommendedName>
        <fullName evidence="1">Protein kinase domain-containing protein</fullName>
    </recommendedName>
</protein>
<accession>A0A9Q0QZ71</accession>
<evidence type="ECO:0000313" key="2">
    <source>
        <dbReference type="EMBL" id="KAJ4977473.1"/>
    </source>
</evidence>
<dbReference type="EMBL" id="JAMYWD010000003">
    <property type="protein sequence ID" value="KAJ4977473.1"/>
    <property type="molecule type" value="Genomic_DNA"/>
</dbReference>
<feature type="domain" description="Protein kinase" evidence="1">
    <location>
        <begin position="1"/>
        <end position="273"/>
    </location>
</feature>
<dbReference type="InterPro" id="IPR011009">
    <property type="entry name" value="Kinase-like_dom_sf"/>
</dbReference>
<name>A0A9Q0QZ71_9MAGN</name>
<dbReference type="InterPro" id="IPR001245">
    <property type="entry name" value="Ser-Thr/Tyr_kinase_cat_dom"/>
</dbReference>
<dbReference type="GO" id="GO:0004672">
    <property type="term" value="F:protein kinase activity"/>
    <property type="evidence" value="ECO:0007669"/>
    <property type="project" value="InterPro"/>
</dbReference>
<comment type="caution">
    <text evidence="2">The sequence shown here is derived from an EMBL/GenBank/DDBJ whole genome shotgun (WGS) entry which is preliminary data.</text>
</comment>
<dbReference type="AlphaFoldDB" id="A0A9Q0QZ71"/>
<evidence type="ECO:0000313" key="3">
    <source>
        <dbReference type="Proteomes" id="UP001141806"/>
    </source>
</evidence>
<dbReference type="OrthoDB" id="4062651at2759"/>
<dbReference type="Proteomes" id="UP001141806">
    <property type="component" value="Unassembled WGS sequence"/>
</dbReference>
<dbReference type="PROSITE" id="PS50011">
    <property type="entry name" value="PROTEIN_KINASE_DOM"/>
    <property type="match status" value="1"/>
</dbReference>
<keyword evidence="3" id="KW-1185">Reference proteome</keyword>
<organism evidence="2 3">
    <name type="scientific">Protea cynaroides</name>
    <dbReference type="NCBI Taxonomy" id="273540"/>
    <lineage>
        <taxon>Eukaryota</taxon>
        <taxon>Viridiplantae</taxon>
        <taxon>Streptophyta</taxon>
        <taxon>Embryophyta</taxon>
        <taxon>Tracheophyta</taxon>
        <taxon>Spermatophyta</taxon>
        <taxon>Magnoliopsida</taxon>
        <taxon>Proteales</taxon>
        <taxon>Proteaceae</taxon>
        <taxon>Protea</taxon>
    </lineage>
</organism>
<dbReference type="Pfam" id="PF07714">
    <property type="entry name" value="PK_Tyr_Ser-Thr"/>
    <property type="match status" value="1"/>
</dbReference>
<dbReference type="InterPro" id="IPR000719">
    <property type="entry name" value="Prot_kinase_dom"/>
</dbReference>
<dbReference type="PANTHER" id="PTHR48007:SF37">
    <property type="entry name" value="LEUCINE-RICH REPEAT PROTEIN KINASE FAMILY PROTEIN"/>
    <property type="match status" value="1"/>
</dbReference>